<protein>
    <submittedName>
        <fullName evidence="2">DUF805 domain-containing protein</fullName>
    </submittedName>
</protein>
<dbReference type="Pfam" id="PF05656">
    <property type="entry name" value="DUF805"/>
    <property type="match status" value="1"/>
</dbReference>
<dbReference type="Proteomes" id="UP000297951">
    <property type="component" value="Unassembled WGS sequence"/>
</dbReference>
<comment type="caution">
    <text evidence="2">The sequence shown here is derived from an EMBL/GenBank/DDBJ whole genome shotgun (WGS) entry which is preliminary data.</text>
</comment>
<dbReference type="InterPro" id="IPR008523">
    <property type="entry name" value="DUF805"/>
</dbReference>
<proteinExistence type="predicted"/>
<dbReference type="GO" id="GO:0005886">
    <property type="term" value="C:plasma membrane"/>
    <property type="evidence" value="ECO:0007669"/>
    <property type="project" value="TreeGrafter"/>
</dbReference>
<dbReference type="EMBL" id="SPQC01000028">
    <property type="protein sequence ID" value="TFU21709.1"/>
    <property type="molecule type" value="Genomic_DNA"/>
</dbReference>
<evidence type="ECO:0000256" key="1">
    <source>
        <dbReference type="SAM" id="Phobius"/>
    </source>
</evidence>
<name>A0A4Y9F2A3_9MICC</name>
<gene>
    <name evidence="2" type="ORF">E4U03_08300</name>
</gene>
<keyword evidence="1" id="KW-0812">Transmembrane</keyword>
<feature type="transmembrane region" description="Helical" evidence="1">
    <location>
        <begin position="120"/>
        <end position="141"/>
    </location>
</feature>
<evidence type="ECO:0000313" key="3">
    <source>
        <dbReference type="Proteomes" id="UP000297951"/>
    </source>
</evidence>
<keyword evidence="1" id="KW-0472">Membrane</keyword>
<accession>A0A4Y9F2A3</accession>
<reference evidence="2 3" key="1">
    <citation type="submission" date="2019-03" db="EMBL/GenBank/DDBJ databases">
        <title>Diversity of the mouse oral microbiome.</title>
        <authorList>
            <person name="Joseph S."/>
            <person name="Aduse-Opoku J."/>
            <person name="Curtis M."/>
            <person name="Wade W."/>
            <person name="Hashim A."/>
        </authorList>
    </citation>
    <scope>NUCLEOTIDE SEQUENCE [LARGE SCALE GENOMIC DNA]</scope>
    <source>
        <strain evidence="3">irhom_31</strain>
    </source>
</reference>
<dbReference type="PANTHER" id="PTHR34980:SF2">
    <property type="entry name" value="INNER MEMBRANE PROTEIN YHAH-RELATED"/>
    <property type="match status" value="1"/>
</dbReference>
<dbReference type="OrthoDB" id="9812349at2"/>
<keyword evidence="1" id="KW-1133">Transmembrane helix</keyword>
<evidence type="ECO:0000313" key="2">
    <source>
        <dbReference type="EMBL" id="TFU21709.1"/>
    </source>
</evidence>
<feature type="transmembrane region" description="Helical" evidence="1">
    <location>
        <begin position="153"/>
        <end position="173"/>
    </location>
</feature>
<dbReference type="AlphaFoldDB" id="A0A4Y9F2A3"/>
<organism evidence="2 3">
    <name type="scientific">Rothia nasimurium</name>
    <dbReference type="NCBI Taxonomy" id="85336"/>
    <lineage>
        <taxon>Bacteria</taxon>
        <taxon>Bacillati</taxon>
        <taxon>Actinomycetota</taxon>
        <taxon>Actinomycetes</taxon>
        <taxon>Micrococcales</taxon>
        <taxon>Micrococcaceae</taxon>
        <taxon>Rothia</taxon>
    </lineage>
</organism>
<sequence>MVDGLTRRFSVTTPLFSSPEPIPGASPLLATRRMFAKTFTYSGRASRSEFWWPNMLALSVLMACDIAARRYDRSRNPDSYTGPHNKDAFWPFPDRPAPGMPETQEEQAARKQRFNRAEMTSLAFSAPALVALGVPTLSLSVRRLHDANLSGHWMWIHAFPFIGSLAAFALSALPSNPKGKRFD</sequence>
<dbReference type="PANTHER" id="PTHR34980">
    <property type="entry name" value="INNER MEMBRANE PROTEIN-RELATED-RELATED"/>
    <property type="match status" value="1"/>
</dbReference>